<keyword evidence="2" id="KW-0805">Transcription regulation</keyword>
<feature type="compositionally biased region" description="Basic residues" evidence="5">
    <location>
        <begin position="453"/>
        <end position="473"/>
    </location>
</feature>
<accession>A0A8C4QUG5</accession>
<feature type="region of interest" description="Disordered" evidence="5">
    <location>
        <begin position="390"/>
        <end position="492"/>
    </location>
</feature>
<dbReference type="SUPFAM" id="SSF158553">
    <property type="entry name" value="TAFH domain-like"/>
    <property type="match status" value="1"/>
</dbReference>
<organism evidence="7 8">
    <name type="scientific">Eptatretus burgeri</name>
    <name type="common">Inshore hagfish</name>
    <dbReference type="NCBI Taxonomy" id="7764"/>
    <lineage>
        <taxon>Eukaryota</taxon>
        <taxon>Metazoa</taxon>
        <taxon>Chordata</taxon>
        <taxon>Craniata</taxon>
        <taxon>Vertebrata</taxon>
        <taxon>Cyclostomata</taxon>
        <taxon>Myxini</taxon>
        <taxon>Myxiniformes</taxon>
        <taxon>Myxinidae</taxon>
        <taxon>Eptatretinae</taxon>
        <taxon>Eptatretus</taxon>
    </lineage>
</organism>
<feature type="compositionally biased region" description="Polar residues" evidence="5">
    <location>
        <begin position="776"/>
        <end position="787"/>
    </location>
</feature>
<evidence type="ECO:0000256" key="5">
    <source>
        <dbReference type="SAM" id="MobiDB-lite"/>
    </source>
</evidence>
<reference evidence="7" key="1">
    <citation type="submission" date="2025-08" db="UniProtKB">
        <authorList>
            <consortium name="Ensembl"/>
        </authorList>
    </citation>
    <scope>IDENTIFICATION</scope>
</reference>
<dbReference type="Pfam" id="PF00031">
    <property type="entry name" value="Cystatin"/>
    <property type="match status" value="1"/>
</dbReference>
<dbReference type="Ensembl" id="ENSEBUT00000020255.1">
    <property type="protein sequence ID" value="ENSEBUP00000019679.1"/>
    <property type="gene ID" value="ENSEBUG00000012222.1"/>
</dbReference>
<reference evidence="7" key="2">
    <citation type="submission" date="2025-09" db="UniProtKB">
        <authorList>
            <consortium name="Ensembl"/>
        </authorList>
    </citation>
    <scope>IDENTIFICATION</scope>
</reference>
<evidence type="ECO:0000313" key="7">
    <source>
        <dbReference type="Ensembl" id="ENSEBUP00000019679.1"/>
    </source>
</evidence>
<evidence type="ECO:0000256" key="2">
    <source>
        <dbReference type="ARBA" id="ARBA00023015"/>
    </source>
</evidence>
<dbReference type="Gene3D" id="1.20.120.1110">
    <property type="entry name" value="TAFH/NHR1 domain"/>
    <property type="match status" value="1"/>
</dbReference>
<dbReference type="Gene3D" id="3.10.450.10">
    <property type="match status" value="1"/>
</dbReference>
<dbReference type="GO" id="GO:0006351">
    <property type="term" value="P:DNA-templated transcription"/>
    <property type="evidence" value="ECO:0007669"/>
    <property type="project" value="InterPro"/>
</dbReference>
<dbReference type="InterPro" id="IPR037249">
    <property type="entry name" value="TAFH/NHR1_dom_sf"/>
</dbReference>
<keyword evidence="4" id="KW-0539">Nucleus</keyword>
<feature type="compositionally biased region" description="Polar residues" evidence="5">
    <location>
        <begin position="250"/>
        <end position="261"/>
    </location>
</feature>
<feature type="region of interest" description="Disordered" evidence="5">
    <location>
        <begin position="348"/>
        <end position="371"/>
    </location>
</feature>
<evidence type="ECO:0000259" key="6">
    <source>
        <dbReference type="PROSITE" id="PS51119"/>
    </source>
</evidence>
<dbReference type="CDD" id="cd00042">
    <property type="entry name" value="CY"/>
    <property type="match status" value="1"/>
</dbReference>
<proteinExistence type="predicted"/>
<evidence type="ECO:0000256" key="1">
    <source>
        <dbReference type="ARBA" id="ARBA00004123"/>
    </source>
</evidence>
<comment type="subcellular location">
    <subcellularLocation>
        <location evidence="1">Nucleus</location>
    </subcellularLocation>
</comment>
<keyword evidence="3" id="KW-0804">Transcription</keyword>
<dbReference type="PROSITE" id="PS51119">
    <property type="entry name" value="TAFH"/>
    <property type="match status" value="1"/>
</dbReference>
<feature type="region of interest" description="Disordered" evidence="5">
    <location>
        <begin position="776"/>
        <end position="826"/>
    </location>
</feature>
<feature type="region of interest" description="Disordered" evidence="5">
    <location>
        <begin position="731"/>
        <end position="751"/>
    </location>
</feature>
<dbReference type="GO" id="GO:0004869">
    <property type="term" value="F:cysteine-type endopeptidase inhibitor activity"/>
    <property type="evidence" value="ECO:0007669"/>
    <property type="project" value="InterPro"/>
</dbReference>
<feature type="region of interest" description="Disordered" evidence="5">
    <location>
        <begin position="240"/>
        <end position="268"/>
    </location>
</feature>
<feature type="compositionally biased region" description="Basic and acidic residues" evidence="5">
    <location>
        <begin position="804"/>
        <end position="816"/>
    </location>
</feature>
<feature type="region of interest" description="Disordered" evidence="5">
    <location>
        <begin position="642"/>
        <end position="672"/>
    </location>
</feature>
<dbReference type="Pfam" id="PF07531">
    <property type="entry name" value="TAFH"/>
    <property type="match status" value="1"/>
</dbReference>
<dbReference type="InterPro" id="IPR000010">
    <property type="entry name" value="Cystatin_dom"/>
</dbReference>
<feature type="compositionally biased region" description="Polar residues" evidence="5">
    <location>
        <begin position="349"/>
        <end position="364"/>
    </location>
</feature>
<dbReference type="Proteomes" id="UP000694388">
    <property type="component" value="Unplaced"/>
</dbReference>
<sequence length="826" mass="92239">MMADGMKKSEVENRMQRLDEKLNNEGIKFVEKKKEQETTKWEETGECRTRDQGVCRGREDQGLRFQVLKGERAPLEGEGMGKQDTTREKAWALEKDGEMLRKWCRDSKVCGKVLETIRWRSEHKEEMPSFKENGNGTEEEMPREKECELGGGGEDGVAALLGSLLDLATSHPLAQEMKSSANSMVVSLLGDSGPGGHVAGLTRSLMDLATSMTLHPETLNLAKWFLKRVLNELPRRSYPQGLAHPVHSPAQKQEAQTNGGESESAGEKARRMLHALLHVSRTSRCNPACVDVINGLVTNLMDGLIKPKDFRNRITEEYRSHPEPYASNFLQVALPHLRQVLGEQLEASGPTQQGLGSPASSTGSEHCEKESESDVARYLLEFLVKKHQCMEGSEQSHDHEDAEEGDEGHHFSEEEEEVAGGEVESNEWKEGISSEEEETEESEESDDSEAGHRPRCRKGHGRRMRNGKGRHRGNACQNRGGKRGMGRDESEERRFVNMRKRGRSRSGFRTRRKFCPRKCKAIVEFTGAAINVTRLWCKGRKEKEIIAQRASCLGCAHPLPLKHRNVKWTALQALHKYNVLRQITNSFDIDNITSATRQVVHGILFHVEFTAIETGCSFEELQHTVPWKMLHDLPQLHLHHHHAATSPSVSSPHHHVIPPHPPNSQHQPHHSTEKLIKEKVGALKETSAKVVDQKNTSCPHFPPGIAQVLSCIGTCLILPSKTSVTVCCDVKSPTSQAPKPPSIRGTAGIGPFRSPPGTFFETRPLWISNTSSIATSGKSMDQLSCNRETVPPQMEPQPDNSNPIHEEDNPTIRKSMDTFSDEDLLG</sequence>
<dbReference type="InterPro" id="IPR046350">
    <property type="entry name" value="Cystatin_sf"/>
</dbReference>
<keyword evidence="8" id="KW-1185">Reference proteome</keyword>
<dbReference type="GO" id="GO:0005634">
    <property type="term" value="C:nucleus"/>
    <property type="evidence" value="ECO:0007669"/>
    <property type="project" value="UniProtKB-SubCell"/>
</dbReference>
<dbReference type="SUPFAM" id="SSF54403">
    <property type="entry name" value="Cystatin/monellin"/>
    <property type="match status" value="1"/>
</dbReference>
<protein>
    <recommendedName>
        <fullName evidence="6">TAFH domain-containing protein</fullName>
    </recommendedName>
</protein>
<evidence type="ECO:0000256" key="3">
    <source>
        <dbReference type="ARBA" id="ARBA00023163"/>
    </source>
</evidence>
<dbReference type="InterPro" id="IPR003894">
    <property type="entry name" value="TAFH_NHR1"/>
</dbReference>
<feature type="region of interest" description="Disordered" evidence="5">
    <location>
        <begin position="125"/>
        <end position="149"/>
    </location>
</feature>
<evidence type="ECO:0000313" key="8">
    <source>
        <dbReference type="Proteomes" id="UP000694388"/>
    </source>
</evidence>
<dbReference type="AlphaFoldDB" id="A0A8C4QUG5"/>
<name>A0A8C4QUG5_EPTBU</name>
<feature type="domain" description="TAFH" evidence="6">
    <location>
        <begin position="262"/>
        <end position="360"/>
    </location>
</feature>
<feature type="compositionally biased region" description="Acidic residues" evidence="5">
    <location>
        <begin position="433"/>
        <end position="448"/>
    </location>
</feature>
<evidence type="ECO:0000256" key="4">
    <source>
        <dbReference type="ARBA" id="ARBA00023242"/>
    </source>
</evidence>